<dbReference type="OrthoDB" id="3270804at2759"/>
<reference evidence="2 3" key="1">
    <citation type="submission" date="2014-04" db="EMBL/GenBank/DDBJ databases">
        <authorList>
            <consortium name="DOE Joint Genome Institute"/>
            <person name="Kuo A."/>
            <person name="Ruytinx J."/>
            <person name="Rineau F."/>
            <person name="Colpaert J."/>
            <person name="Kohler A."/>
            <person name="Nagy L.G."/>
            <person name="Floudas D."/>
            <person name="Copeland A."/>
            <person name="Barry K.W."/>
            <person name="Cichocki N."/>
            <person name="Veneault-Fourrey C."/>
            <person name="LaButti K."/>
            <person name="Lindquist E.A."/>
            <person name="Lipzen A."/>
            <person name="Lundell T."/>
            <person name="Morin E."/>
            <person name="Murat C."/>
            <person name="Sun H."/>
            <person name="Tunlid A."/>
            <person name="Henrissat B."/>
            <person name="Grigoriev I.V."/>
            <person name="Hibbett D.S."/>
            <person name="Martin F."/>
            <person name="Nordberg H.P."/>
            <person name="Cantor M.N."/>
            <person name="Hua S.X."/>
        </authorList>
    </citation>
    <scope>NUCLEOTIDE SEQUENCE [LARGE SCALE GENOMIC DNA]</scope>
    <source>
        <strain evidence="2 3">UH-Slu-Lm8-n1</strain>
    </source>
</reference>
<feature type="domain" description="Ribonuclease H1 N-terminal" evidence="1">
    <location>
        <begin position="1"/>
        <end position="34"/>
    </location>
</feature>
<proteinExistence type="predicted"/>
<evidence type="ECO:0000313" key="2">
    <source>
        <dbReference type="EMBL" id="KIK33265.1"/>
    </source>
</evidence>
<dbReference type="AlphaFoldDB" id="A0A0C9Z6V9"/>
<feature type="non-terminal residue" evidence="2">
    <location>
        <position position="53"/>
    </location>
</feature>
<dbReference type="Gene3D" id="3.40.970.10">
    <property type="entry name" value="Ribonuclease H1, N-terminal domain"/>
    <property type="match status" value="1"/>
</dbReference>
<dbReference type="SUPFAM" id="SSF55658">
    <property type="entry name" value="L9 N-domain-like"/>
    <property type="match status" value="1"/>
</dbReference>
<organism evidence="2 3">
    <name type="scientific">Suillus luteus UH-Slu-Lm8-n1</name>
    <dbReference type="NCBI Taxonomy" id="930992"/>
    <lineage>
        <taxon>Eukaryota</taxon>
        <taxon>Fungi</taxon>
        <taxon>Dikarya</taxon>
        <taxon>Basidiomycota</taxon>
        <taxon>Agaricomycotina</taxon>
        <taxon>Agaricomycetes</taxon>
        <taxon>Agaricomycetidae</taxon>
        <taxon>Boletales</taxon>
        <taxon>Suillineae</taxon>
        <taxon>Suillaceae</taxon>
        <taxon>Suillus</taxon>
    </lineage>
</organism>
<reference evidence="3" key="2">
    <citation type="submission" date="2015-01" db="EMBL/GenBank/DDBJ databases">
        <title>Evolutionary Origins and Diversification of the Mycorrhizal Mutualists.</title>
        <authorList>
            <consortium name="DOE Joint Genome Institute"/>
            <consortium name="Mycorrhizal Genomics Consortium"/>
            <person name="Kohler A."/>
            <person name="Kuo A."/>
            <person name="Nagy L.G."/>
            <person name="Floudas D."/>
            <person name="Copeland A."/>
            <person name="Barry K.W."/>
            <person name="Cichocki N."/>
            <person name="Veneault-Fourrey C."/>
            <person name="LaButti K."/>
            <person name="Lindquist E.A."/>
            <person name="Lipzen A."/>
            <person name="Lundell T."/>
            <person name="Morin E."/>
            <person name="Murat C."/>
            <person name="Riley R."/>
            <person name="Ohm R."/>
            <person name="Sun H."/>
            <person name="Tunlid A."/>
            <person name="Henrissat B."/>
            <person name="Grigoriev I.V."/>
            <person name="Hibbett D.S."/>
            <person name="Martin F."/>
        </authorList>
    </citation>
    <scope>NUCLEOTIDE SEQUENCE [LARGE SCALE GENOMIC DNA]</scope>
    <source>
        <strain evidence="3">UH-Slu-Lm8-n1</strain>
    </source>
</reference>
<sequence>PFYYVTRGRYIGIFSGWDATGPKVLGVSRAIYHRVDSIEQGINIVKGAIDRGD</sequence>
<evidence type="ECO:0000259" key="1">
    <source>
        <dbReference type="Pfam" id="PF01693"/>
    </source>
</evidence>
<dbReference type="EMBL" id="KN835982">
    <property type="protein sequence ID" value="KIK33265.1"/>
    <property type="molecule type" value="Genomic_DNA"/>
</dbReference>
<accession>A0A0C9Z6V9</accession>
<dbReference type="STRING" id="930992.A0A0C9Z6V9"/>
<dbReference type="Proteomes" id="UP000054485">
    <property type="component" value="Unassembled WGS sequence"/>
</dbReference>
<name>A0A0C9Z6V9_9AGAM</name>
<dbReference type="InParanoid" id="A0A0C9Z6V9"/>
<gene>
    <name evidence="2" type="ORF">CY34DRAFT_55060</name>
</gene>
<protein>
    <recommendedName>
        <fullName evidence="1">Ribonuclease H1 N-terminal domain-containing protein</fullName>
    </recommendedName>
</protein>
<evidence type="ECO:0000313" key="3">
    <source>
        <dbReference type="Proteomes" id="UP000054485"/>
    </source>
</evidence>
<feature type="non-terminal residue" evidence="2">
    <location>
        <position position="1"/>
    </location>
</feature>
<dbReference type="InterPro" id="IPR009027">
    <property type="entry name" value="Ribosomal_bL9/RNase_H1_N"/>
</dbReference>
<dbReference type="InterPro" id="IPR011320">
    <property type="entry name" value="RNase_H1_N"/>
</dbReference>
<keyword evidence="3" id="KW-1185">Reference proteome</keyword>
<dbReference type="Pfam" id="PF01693">
    <property type="entry name" value="Cauli_VI"/>
    <property type="match status" value="1"/>
</dbReference>
<dbReference type="InterPro" id="IPR037056">
    <property type="entry name" value="RNase_H1_N_sf"/>
</dbReference>
<dbReference type="HOGENOM" id="CLU_180224_0_0_1"/>